<evidence type="ECO:0000313" key="2">
    <source>
        <dbReference type="Proteomes" id="UP001279734"/>
    </source>
</evidence>
<evidence type="ECO:0000313" key="1">
    <source>
        <dbReference type="EMBL" id="GMH10502.1"/>
    </source>
</evidence>
<protein>
    <submittedName>
        <fullName evidence="1">Uncharacterized protein</fullName>
    </submittedName>
</protein>
<dbReference type="Proteomes" id="UP001279734">
    <property type="component" value="Unassembled WGS sequence"/>
</dbReference>
<comment type="caution">
    <text evidence="1">The sequence shown here is derived from an EMBL/GenBank/DDBJ whole genome shotgun (WGS) entry which is preliminary data.</text>
</comment>
<name>A0AAD3SH56_NEPGR</name>
<gene>
    <name evidence="1" type="ORF">Nepgr_012343</name>
</gene>
<keyword evidence="2" id="KW-1185">Reference proteome</keyword>
<accession>A0AAD3SH56</accession>
<reference evidence="1" key="1">
    <citation type="submission" date="2023-05" db="EMBL/GenBank/DDBJ databases">
        <title>Nepenthes gracilis genome sequencing.</title>
        <authorList>
            <person name="Fukushima K."/>
        </authorList>
    </citation>
    <scope>NUCLEOTIDE SEQUENCE</scope>
    <source>
        <strain evidence="1">SING2019-196</strain>
    </source>
</reference>
<organism evidence="1 2">
    <name type="scientific">Nepenthes gracilis</name>
    <name type="common">Slender pitcher plant</name>
    <dbReference type="NCBI Taxonomy" id="150966"/>
    <lineage>
        <taxon>Eukaryota</taxon>
        <taxon>Viridiplantae</taxon>
        <taxon>Streptophyta</taxon>
        <taxon>Embryophyta</taxon>
        <taxon>Tracheophyta</taxon>
        <taxon>Spermatophyta</taxon>
        <taxon>Magnoliopsida</taxon>
        <taxon>eudicotyledons</taxon>
        <taxon>Gunneridae</taxon>
        <taxon>Pentapetalae</taxon>
        <taxon>Caryophyllales</taxon>
        <taxon>Nepenthaceae</taxon>
        <taxon>Nepenthes</taxon>
    </lineage>
</organism>
<dbReference type="EMBL" id="BSYO01000010">
    <property type="protein sequence ID" value="GMH10502.1"/>
    <property type="molecule type" value="Genomic_DNA"/>
</dbReference>
<sequence length="85" mass="9159">MVDQVQRVQSGVLKKNNSIAKADGRSAPSAILHTLSESRSVLCCRMPFKDGEKKEGGEKKFFGKRDEATAMGWDGSGGINGVFGR</sequence>
<dbReference type="AlphaFoldDB" id="A0AAD3SH56"/>
<proteinExistence type="predicted"/>